<comment type="caution">
    <text evidence="1">The sequence shown here is derived from an EMBL/GenBank/DDBJ whole genome shotgun (WGS) entry which is preliminary data.</text>
</comment>
<organism evidence="1 2">
    <name type="scientific">Dallia pectoralis</name>
    <name type="common">Alaska blackfish</name>
    <dbReference type="NCBI Taxonomy" id="75939"/>
    <lineage>
        <taxon>Eukaryota</taxon>
        <taxon>Metazoa</taxon>
        <taxon>Chordata</taxon>
        <taxon>Craniata</taxon>
        <taxon>Vertebrata</taxon>
        <taxon>Euteleostomi</taxon>
        <taxon>Actinopterygii</taxon>
        <taxon>Neopterygii</taxon>
        <taxon>Teleostei</taxon>
        <taxon>Protacanthopterygii</taxon>
        <taxon>Esociformes</taxon>
        <taxon>Umbridae</taxon>
        <taxon>Dallia</taxon>
    </lineage>
</organism>
<dbReference type="EMBL" id="CM055758">
    <property type="protein sequence ID" value="KAJ7988367.1"/>
    <property type="molecule type" value="Genomic_DNA"/>
</dbReference>
<protein>
    <submittedName>
        <fullName evidence="1">Uncharacterized protein</fullName>
    </submittedName>
</protein>
<name>A0ACC2FAR1_DALPE</name>
<sequence length="76" mass="8683">MNAPQMLGHTLWYGRCRRCEQVSVGCGPPTPIQLEEESVRAVPHDLSYFKTNIKKHSRRGGLITFENLTQERARAD</sequence>
<accession>A0ACC2FAR1</accession>
<keyword evidence="2" id="KW-1185">Reference proteome</keyword>
<gene>
    <name evidence="1" type="ORF">DPEC_G00322820</name>
</gene>
<evidence type="ECO:0000313" key="2">
    <source>
        <dbReference type="Proteomes" id="UP001157502"/>
    </source>
</evidence>
<evidence type="ECO:0000313" key="1">
    <source>
        <dbReference type="EMBL" id="KAJ7988367.1"/>
    </source>
</evidence>
<proteinExistence type="predicted"/>
<reference evidence="1" key="1">
    <citation type="submission" date="2021-05" db="EMBL/GenBank/DDBJ databases">
        <authorList>
            <person name="Pan Q."/>
            <person name="Jouanno E."/>
            <person name="Zahm M."/>
            <person name="Klopp C."/>
            <person name="Cabau C."/>
            <person name="Louis A."/>
            <person name="Berthelot C."/>
            <person name="Parey E."/>
            <person name="Roest Crollius H."/>
            <person name="Montfort J."/>
            <person name="Robinson-Rechavi M."/>
            <person name="Bouchez O."/>
            <person name="Lampietro C."/>
            <person name="Lopez Roques C."/>
            <person name="Donnadieu C."/>
            <person name="Postlethwait J."/>
            <person name="Bobe J."/>
            <person name="Dillon D."/>
            <person name="Chandos A."/>
            <person name="von Hippel F."/>
            <person name="Guiguen Y."/>
        </authorList>
    </citation>
    <scope>NUCLEOTIDE SEQUENCE</scope>
    <source>
        <strain evidence="1">YG-Jan2019</strain>
    </source>
</reference>
<dbReference type="Proteomes" id="UP001157502">
    <property type="component" value="Chromosome 31"/>
</dbReference>